<gene>
    <name evidence="5" type="ORF">MAR_009857</name>
</gene>
<comment type="similarity">
    <text evidence="1">Belongs to the cytochrome P450 family.</text>
</comment>
<sequence length="215" mass="24851">MLEYAWLFLLTLLVMLIVKYLGKHRNYPPGPFALPVVGNVRMFQKDPQGYKKFTALAHTYGNVYRLYCGSTMIVMLNGYDAIHEAFTRQADVFTDRPQLFAPLIGVSKGTGLTYNSGDAWKTLRRFTLQALRDFGVGRMTLEERIREEIEVLSNIMKEANGNPIRVKPFDYNDQRFIELTEVLDGIFKLNAPFAKENFFPFTRTWKSGREVLIFI</sequence>
<keyword evidence="4" id="KW-1133">Transmembrane helix</keyword>
<evidence type="ECO:0000256" key="4">
    <source>
        <dbReference type="SAM" id="Phobius"/>
    </source>
</evidence>
<dbReference type="PANTHER" id="PTHR24300">
    <property type="entry name" value="CYTOCHROME P450 508A4-RELATED"/>
    <property type="match status" value="1"/>
</dbReference>
<dbReference type="Proteomes" id="UP001164746">
    <property type="component" value="Chromosome 4"/>
</dbReference>
<feature type="transmembrane region" description="Helical" evidence="4">
    <location>
        <begin position="6"/>
        <end position="22"/>
    </location>
</feature>
<dbReference type="InterPro" id="IPR001128">
    <property type="entry name" value="Cyt_P450"/>
</dbReference>
<keyword evidence="3" id="KW-0408">Iron</keyword>
<dbReference type="EMBL" id="CP111015">
    <property type="protein sequence ID" value="WAR03299.1"/>
    <property type="molecule type" value="Genomic_DNA"/>
</dbReference>
<keyword evidence="6" id="KW-1185">Reference proteome</keyword>
<evidence type="ECO:0000313" key="6">
    <source>
        <dbReference type="Proteomes" id="UP001164746"/>
    </source>
</evidence>
<dbReference type="PRINTS" id="PR00463">
    <property type="entry name" value="EP450I"/>
</dbReference>
<evidence type="ECO:0000256" key="1">
    <source>
        <dbReference type="ARBA" id="ARBA00010617"/>
    </source>
</evidence>
<evidence type="ECO:0000256" key="3">
    <source>
        <dbReference type="ARBA" id="ARBA00023004"/>
    </source>
</evidence>
<evidence type="ECO:0000313" key="5">
    <source>
        <dbReference type="EMBL" id="WAR03299.1"/>
    </source>
</evidence>
<proteinExistence type="inferred from homology"/>
<dbReference type="Pfam" id="PF00067">
    <property type="entry name" value="p450"/>
    <property type="match status" value="1"/>
</dbReference>
<dbReference type="InterPro" id="IPR002401">
    <property type="entry name" value="Cyt_P450_E_grp-I"/>
</dbReference>
<keyword evidence="2" id="KW-0479">Metal-binding</keyword>
<protein>
    <submittedName>
        <fullName evidence="5">CP2BJ-like protein</fullName>
    </submittedName>
</protein>
<name>A0ABY7E288_MYAAR</name>
<organism evidence="5 6">
    <name type="scientific">Mya arenaria</name>
    <name type="common">Soft-shell clam</name>
    <dbReference type="NCBI Taxonomy" id="6604"/>
    <lineage>
        <taxon>Eukaryota</taxon>
        <taxon>Metazoa</taxon>
        <taxon>Spiralia</taxon>
        <taxon>Lophotrochozoa</taxon>
        <taxon>Mollusca</taxon>
        <taxon>Bivalvia</taxon>
        <taxon>Autobranchia</taxon>
        <taxon>Heteroconchia</taxon>
        <taxon>Euheterodonta</taxon>
        <taxon>Imparidentia</taxon>
        <taxon>Neoheterodontei</taxon>
        <taxon>Myida</taxon>
        <taxon>Myoidea</taxon>
        <taxon>Myidae</taxon>
        <taxon>Mya</taxon>
    </lineage>
</organism>
<evidence type="ECO:0000256" key="2">
    <source>
        <dbReference type="ARBA" id="ARBA00022723"/>
    </source>
</evidence>
<dbReference type="InterPro" id="IPR050182">
    <property type="entry name" value="Cytochrome_P450_fam2"/>
</dbReference>
<dbReference type="PANTHER" id="PTHR24300:SF375">
    <property type="entry name" value="CYTOCHROME P450 FAMILY"/>
    <property type="match status" value="1"/>
</dbReference>
<reference evidence="5" key="1">
    <citation type="submission" date="2022-11" db="EMBL/GenBank/DDBJ databases">
        <title>Centuries of genome instability and evolution in soft-shell clam transmissible cancer (bioRxiv).</title>
        <authorList>
            <person name="Hart S.F.M."/>
            <person name="Yonemitsu M.A."/>
            <person name="Giersch R.M."/>
            <person name="Beal B.F."/>
            <person name="Arriagada G."/>
            <person name="Davis B.W."/>
            <person name="Ostrander E.A."/>
            <person name="Goff S.P."/>
            <person name="Metzger M.J."/>
        </authorList>
    </citation>
    <scope>NUCLEOTIDE SEQUENCE</scope>
    <source>
        <strain evidence="5">MELC-2E11</strain>
        <tissue evidence="5">Siphon/mantle</tissue>
    </source>
</reference>
<dbReference type="Gene3D" id="1.10.630.10">
    <property type="entry name" value="Cytochrome P450"/>
    <property type="match status" value="1"/>
</dbReference>
<keyword evidence="4" id="KW-0812">Transmembrane</keyword>
<dbReference type="InterPro" id="IPR036396">
    <property type="entry name" value="Cyt_P450_sf"/>
</dbReference>
<accession>A0ABY7E288</accession>
<keyword evidence="4" id="KW-0472">Membrane</keyword>
<dbReference type="SUPFAM" id="SSF48264">
    <property type="entry name" value="Cytochrome P450"/>
    <property type="match status" value="1"/>
</dbReference>